<dbReference type="InterPro" id="IPR022641">
    <property type="entry name" value="CheR_N"/>
</dbReference>
<name>A0A2U2MZA2_9GAMM</name>
<dbReference type="Gene3D" id="1.10.155.10">
    <property type="entry name" value="Chemotaxis receptor methyltransferase CheR, N-terminal domain"/>
    <property type="match status" value="1"/>
</dbReference>
<gene>
    <name evidence="7" type="ORF">DEM34_12630</name>
</gene>
<feature type="domain" description="CheR-type methyltransferase" evidence="6">
    <location>
        <begin position="1"/>
        <end position="271"/>
    </location>
</feature>
<keyword evidence="5" id="KW-0949">S-adenosyl-L-methionine</keyword>
<dbReference type="SUPFAM" id="SSF47757">
    <property type="entry name" value="Chemotaxis receptor methyltransferase CheR, N-terminal domain"/>
    <property type="match status" value="1"/>
</dbReference>
<accession>A0A2U2MZA2</accession>
<keyword evidence="3" id="KW-0489">Methyltransferase</keyword>
<dbReference type="PANTHER" id="PTHR24422:SF21">
    <property type="entry name" value="CHEMOTAXIS PROTEIN METHYLTRANSFERASE 1"/>
    <property type="match status" value="1"/>
</dbReference>
<sequence>MAVNAIDPDHYDRFRRFLERSCGIVLGSNKQYLVASRLGQLMARQGVRDLGELVQRLEGAGSHALRSAVIDAMTTNETQWFRDTYPFEMLESQLLPALDRGRVRIWSAACSSGQEAYSLSMAVQEYRDRGRPVEASVVGTDISPQMIERARAGAYSASEIRRGLSAERQRRFFVAVDKDTWRVRPEVSRGVSFRQHNLLESFTLLGSFEIIFCRNVLIYFSLQARQDILHRMAQALVPGGYLVLGASESLPRQLNEFELVRTPQGVAYRRR</sequence>
<dbReference type="Pfam" id="PF01739">
    <property type="entry name" value="CheR"/>
    <property type="match status" value="1"/>
</dbReference>
<dbReference type="InterPro" id="IPR000780">
    <property type="entry name" value="CheR_MeTrfase"/>
</dbReference>
<evidence type="ECO:0000256" key="5">
    <source>
        <dbReference type="ARBA" id="ARBA00022691"/>
    </source>
</evidence>
<dbReference type="PANTHER" id="PTHR24422">
    <property type="entry name" value="CHEMOTAXIS PROTEIN METHYLTRANSFERASE"/>
    <property type="match status" value="1"/>
</dbReference>
<dbReference type="EC" id="2.1.1.80" evidence="2"/>
<proteinExistence type="predicted"/>
<comment type="catalytic activity">
    <reaction evidence="1">
        <text>L-glutamyl-[protein] + S-adenosyl-L-methionine = [protein]-L-glutamate 5-O-methyl ester + S-adenosyl-L-homocysteine</text>
        <dbReference type="Rhea" id="RHEA:24452"/>
        <dbReference type="Rhea" id="RHEA-COMP:10208"/>
        <dbReference type="Rhea" id="RHEA-COMP:10311"/>
        <dbReference type="ChEBI" id="CHEBI:29973"/>
        <dbReference type="ChEBI" id="CHEBI:57856"/>
        <dbReference type="ChEBI" id="CHEBI:59789"/>
        <dbReference type="ChEBI" id="CHEBI:82795"/>
        <dbReference type="EC" id="2.1.1.80"/>
    </reaction>
</comment>
<dbReference type="GO" id="GO:0008983">
    <property type="term" value="F:protein-glutamate O-methyltransferase activity"/>
    <property type="evidence" value="ECO:0007669"/>
    <property type="project" value="UniProtKB-EC"/>
</dbReference>
<dbReference type="CDD" id="cd02440">
    <property type="entry name" value="AdoMet_MTases"/>
    <property type="match status" value="1"/>
</dbReference>
<evidence type="ECO:0000256" key="2">
    <source>
        <dbReference type="ARBA" id="ARBA00012534"/>
    </source>
</evidence>
<evidence type="ECO:0000256" key="4">
    <source>
        <dbReference type="ARBA" id="ARBA00022679"/>
    </source>
</evidence>
<dbReference type="InterPro" id="IPR022642">
    <property type="entry name" value="CheR_C"/>
</dbReference>
<evidence type="ECO:0000256" key="3">
    <source>
        <dbReference type="ARBA" id="ARBA00022603"/>
    </source>
</evidence>
<dbReference type="PROSITE" id="PS50123">
    <property type="entry name" value="CHER"/>
    <property type="match status" value="1"/>
</dbReference>
<dbReference type="SUPFAM" id="SSF53335">
    <property type="entry name" value="S-adenosyl-L-methionine-dependent methyltransferases"/>
    <property type="match status" value="1"/>
</dbReference>
<protein>
    <recommendedName>
        <fullName evidence="2">protein-glutamate O-methyltransferase</fullName>
        <ecNumber evidence="2">2.1.1.80</ecNumber>
    </recommendedName>
</protein>
<dbReference type="Gene3D" id="3.40.50.150">
    <property type="entry name" value="Vaccinia Virus protein VP39"/>
    <property type="match status" value="1"/>
</dbReference>
<evidence type="ECO:0000259" key="6">
    <source>
        <dbReference type="PROSITE" id="PS50123"/>
    </source>
</evidence>
<dbReference type="Proteomes" id="UP000245474">
    <property type="component" value="Unassembled WGS sequence"/>
</dbReference>
<dbReference type="OrthoDB" id="9816309at2"/>
<dbReference type="RefSeq" id="WP_109679182.1">
    <property type="nucleotide sequence ID" value="NZ_CP086615.1"/>
</dbReference>
<dbReference type="Pfam" id="PF03705">
    <property type="entry name" value="CheR_N"/>
    <property type="match status" value="1"/>
</dbReference>
<organism evidence="7 8">
    <name type="scientific">Sediminicurvatus halobius</name>
    <dbReference type="NCBI Taxonomy" id="2182432"/>
    <lineage>
        <taxon>Bacteria</taxon>
        <taxon>Pseudomonadati</taxon>
        <taxon>Pseudomonadota</taxon>
        <taxon>Gammaproteobacteria</taxon>
        <taxon>Chromatiales</taxon>
        <taxon>Ectothiorhodospiraceae</taxon>
        <taxon>Sediminicurvatus</taxon>
    </lineage>
</organism>
<dbReference type="InterPro" id="IPR029063">
    <property type="entry name" value="SAM-dependent_MTases_sf"/>
</dbReference>
<keyword evidence="4" id="KW-0808">Transferase</keyword>
<evidence type="ECO:0000313" key="7">
    <source>
        <dbReference type="EMBL" id="PWG62315.1"/>
    </source>
</evidence>
<dbReference type="EMBL" id="QFFI01000020">
    <property type="protein sequence ID" value="PWG62315.1"/>
    <property type="molecule type" value="Genomic_DNA"/>
</dbReference>
<dbReference type="InterPro" id="IPR050903">
    <property type="entry name" value="Bact_Chemotaxis_MeTrfase"/>
</dbReference>
<dbReference type="InterPro" id="IPR036804">
    <property type="entry name" value="CheR_N_sf"/>
</dbReference>
<evidence type="ECO:0000256" key="1">
    <source>
        <dbReference type="ARBA" id="ARBA00001541"/>
    </source>
</evidence>
<dbReference type="AlphaFoldDB" id="A0A2U2MZA2"/>
<dbReference type="SMART" id="SM00138">
    <property type="entry name" value="MeTrc"/>
    <property type="match status" value="1"/>
</dbReference>
<dbReference type="GO" id="GO:0032259">
    <property type="term" value="P:methylation"/>
    <property type="evidence" value="ECO:0007669"/>
    <property type="project" value="UniProtKB-KW"/>
</dbReference>
<dbReference type="PRINTS" id="PR00996">
    <property type="entry name" value="CHERMTFRASE"/>
</dbReference>
<comment type="caution">
    <text evidence="7">The sequence shown here is derived from an EMBL/GenBank/DDBJ whole genome shotgun (WGS) entry which is preliminary data.</text>
</comment>
<reference evidence="7 8" key="1">
    <citation type="submission" date="2018-05" db="EMBL/GenBank/DDBJ databases">
        <title>Spiribacter halobius sp. nov., a moderately halophilic bacterium isolated from marine solar saltern.</title>
        <authorList>
            <person name="Zheng W.-S."/>
            <person name="Lu D.-C."/>
            <person name="Du Z.-J."/>
        </authorList>
    </citation>
    <scope>NUCLEOTIDE SEQUENCE [LARGE SCALE GENOMIC DNA]</scope>
    <source>
        <strain evidence="7 8">E85</strain>
    </source>
</reference>
<keyword evidence="8" id="KW-1185">Reference proteome</keyword>
<evidence type="ECO:0000313" key="8">
    <source>
        <dbReference type="Proteomes" id="UP000245474"/>
    </source>
</evidence>